<organism evidence="3">
    <name type="scientific">viral metagenome</name>
    <dbReference type="NCBI Taxonomy" id="1070528"/>
    <lineage>
        <taxon>unclassified sequences</taxon>
        <taxon>metagenomes</taxon>
        <taxon>organismal metagenomes</taxon>
    </lineage>
</organism>
<dbReference type="InterPro" id="IPR036910">
    <property type="entry name" value="HMG_box_dom_sf"/>
</dbReference>
<accession>A0A6C0LXM7</accession>
<evidence type="ECO:0000313" key="3">
    <source>
        <dbReference type="EMBL" id="QHU35519.1"/>
    </source>
</evidence>
<dbReference type="PANTHER" id="PTHR48112">
    <property type="entry name" value="HIGH MOBILITY GROUP PROTEIN DSP1"/>
    <property type="match status" value="1"/>
</dbReference>
<proteinExistence type="predicted"/>
<dbReference type="Gene3D" id="1.10.30.10">
    <property type="entry name" value="High mobility group box domain"/>
    <property type="match status" value="1"/>
</dbReference>
<dbReference type="Pfam" id="PF09011">
    <property type="entry name" value="HMG_box_2"/>
    <property type="match status" value="1"/>
</dbReference>
<dbReference type="EMBL" id="MN740609">
    <property type="protein sequence ID" value="QHU35519.1"/>
    <property type="molecule type" value="Genomic_DNA"/>
</dbReference>
<evidence type="ECO:0000256" key="1">
    <source>
        <dbReference type="ARBA" id="ARBA00023125"/>
    </source>
</evidence>
<protein>
    <recommendedName>
        <fullName evidence="2">HMG box domain-containing protein</fullName>
    </recommendedName>
</protein>
<reference evidence="3" key="1">
    <citation type="journal article" date="2020" name="Nature">
        <title>Giant virus diversity and host interactions through global metagenomics.</title>
        <authorList>
            <person name="Schulz F."/>
            <person name="Roux S."/>
            <person name="Paez-Espino D."/>
            <person name="Jungbluth S."/>
            <person name="Walsh D.A."/>
            <person name="Denef V.J."/>
            <person name="McMahon K.D."/>
            <person name="Konstantinidis K.T."/>
            <person name="Eloe-Fadrosh E.A."/>
            <person name="Kyrpides N.C."/>
            <person name="Woyke T."/>
        </authorList>
    </citation>
    <scope>NUCLEOTIDE SEQUENCE</scope>
    <source>
        <strain evidence="3">GVMAG-S-1029409-49</strain>
    </source>
</reference>
<dbReference type="AlphaFoldDB" id="A0A6C0LXM7"/>
<dbReference type="InterPro" id="IPR009071">
    <property type="entry name" value="HMG_box_dom"/>
</dbReference>
<name>A0A6C0LXM7_9ZZZZ</name>
<dbReference type="InterPro" id="IPR050342">
    <property type="entry name" value="HMGB"/>
</dbReference>
<feature type="domain" description="HMG box" evidence="2">
    <location>
        <begin position="61"/>
        <end position="124"/>
    </location>
</feature>
<dbReference type="PROSITE" id="PS50118">
    <property type="entry name" value="HMG_BOX_2"/>
    <property type="match status" value="1"/>
</dbReference>
<sequence>MTTEAKIRAILKIVRDEVLSSLPSRSASDRKLVTNKEFGDRCVERVKEHFEKVKEASMKRPKRPPGAYILWSNDHRADAKQIVIDEMDGNVVNQQLVSQKTMEKLGEMWRNLSEEERAPYKERANVGRVKKATAKRKPSDMEDDDKLEYYALKLADALNKSTDEKTYFYNVTTDRFNQRNKKMEEKYIFDEDTHFCGVEDDVTAAIELMQ</sequence>
<evidence type="ECO:0000259" key="2">
    <source>
        <dbReference type="PROSITE" id="PS50118"/>
    </source>
</evidence>
<dbReference type="SMART" id="SM00398">
    <property type="entry name" value="HMG"/>
    <property type="match status" value="1"/>
</dbReference>
<dbReference type="GO" id="GO:0003677">
    <property type="term" value="F:DNA binding"/>
    <property type="evidence" value="ECO:0007669"/>
    <property type="project" value="UniProtKB-KW"/>
</dbReference>
<dbReference type="SUPFAM" id="SSF47095">
    <property type="entry name" value="HMG-box"/>
    <property type="match status" value="1"/>
</dbReference>
<keyword evidence="1" id="KW-0238">DNA-binding</keyword>
<dbReference type="PANTHER" id="PTHR48112:SF22">
    <property type="entry name" value="MITOCHONDRIAL TRANSCRIPTION FACTOR A, ISOFORM B"/>
    <property type="match status" value="1"/>
</dbReference>